<evidence type="ECO:0000259" key="4">
    <source>
        <dbReference type="Pfam" id="PF08270"/>
    </source>
</evidence>
<protein>
    <submittedName>
        <fullName evidence="5">HTH domain-containing protein</fullName>
    </submittedName>
</protein>
<dbReference type="RefSeq" id="WP_246095140.1">
    <property type="nucleotide sequence ID" value="NZ_VMSJ01000005.1"/>
</dbReference>
<dbReference type="Pfam" id="PF05043">
    <property type="entry name" value="Mga"/>
    <property type="match status" value="1"/>
</dbReference>
<dbReference type="PANTHER" id="PTHR30185">
    <property type="entry name" value="CRYPTIC BETA-GLUCOSIDE BGL OPERON ANTITERMINATOR"/>
    <property type="match status" value="1"/>
</dbReference>
<feature type="domain" description="M protein trans-acting positive regulator (MGA) PRD" evidence="4">
    <location>
        <begin position="174"/>
        <end position="389"/>
    </location>
</feature>
<dbReference type="InterPro" id="IPR007737">
    <property type="entry name" value="Mga_HTH"/>
</dbReference>
<evidence type="ECO:0000256" key="2">
    <source>
        <dbReference type="ARBA" id="ARBA00023163"/>
    </source>
</evidence>
<dbReference type="InterPro" id="IPR013236">
    <property type="entry name" value="Mga_PRD_dom"/>
</dbReference>
<evidence type="ECO:0000313" key="6">
    <source>
        <dbReference type="Proteomes" id="UP000315103"/>
    </source>
</evidence>
<reference evidence="5 6" key="1">
    <citation type="submission" date="2019-07" db="EMBL/GenBank/DDBJ databases">
        <title>Salinicoccus cyprini sp. nov., isolated from gastro-intestinal tract of mirror carp, Cyprinus carpio var. specularis, collected from Gobind Sagar Reservoir, Himachal Pradesh, India.</title>
        <authorList>
            <person name="Talwar C."/>
            <person name="Singh A.K."/>
            <person name="Lal R."/>
            <person name="Negi R.K."/>
        </authorList>
    </citation>
    <scope>NUCLEOTIDE SEQUENCE [LARGE SCALE GENOMIC DNA]</scope>
    <source>
        <strain evidence="5 6">CT19</strain>
    </source>
</reference>
<dbReference type="InterPro" id="IPR050661">
    <property type="entry name" value="BglG_antiterminators"/>
</dbReference>
<evidence type="ECO:0000313" key="5">
    <source>
        <dbReference type="EMBL" id="TVT27053.1"/>
    </source>
</evidence>
<keyword evidence="1" id="KW-0805">Transcription regulation</keyword>
<dbReference type="Proteomes" id="UP000315103">
    <property type="component" value="Unassembled WGS sequence"/>
</dbReference>
<dbReference type="InterPro" id="IPR036388">
    <property type="entry name" value="WH-like_DNA-bd_sf"/>
</dbReference>
<evidence type="ECO:0000259" key="3">
    <source>
        <dbReference type="Pfam" id="PF05043"/>
    </source>
</evidence>
<evidence type="ECO:0000256" key="1">
    <source>
        <dbReference type="ARBA" id="ARBA00023015"/>
    </source>
</evidence>
<keyword evidence="2" id="KW-0804">Transcription</keyword>
<comment type="caution">
    <text evidence="5">The sequence shown here is derived from an EMBL/GenBank/DDBJ whole genome shotgun (WGS) entry which is preliminary data.</text>
</comment>
<accession>A0A558AS13</accession>
<dbReference type="AlphaFoldDB" id="A0A558AS13"/>
<dbReference type="Pfam" id="PF08270">
    <property type="entry name" value="PRD_Mga"/>
    <property type="match status" value="1"/>
</dbReference>
<keyword evidence="6" id="KW-1185">Reference proteome</keyword>
<dbReference type="EMBL" id="VMSJ01000005">
    <property type="protein sequence ID" value="TVT27053.1"/>
    <property type="molecule type" value="Genomic_DNA"/>
</dbReference>
<gene>
    <name evidence="5" type="ORF">FO441_11175</name>
</gene>
<name>A0A558AS13_9STAP</name>
<organism evidence="5 6">
    <name type="scientific">Salinicoccus cyprini</name>
    <dbReference type="NCBI Taxonomy" id="2493691"/>
    <lineage>
        <taxon>Bacteria</taxon>
        <taxon>Bacillati</taxon>
        <taxon>Bacillota</taxon>
        <taxon>Bacilli</taxon>
        <taxon>Bacillales</taxon>
        <taxon>Staphylococcaceae</taxon>
        <taxon>Salinicoccus</taxon>
    </lineage>
</organism>
<dbReference type="Gene3D" id="1.10.10.10">
    <property type="entry name" value="Winged helix-like DNA-binding domain superfamily/Winged helix DNA-binding domain"/>
    <property type="match status" value="1"/>
</dbReference>
<feature type="domain" description="Mga helix-turn-helix" evidence="3">
    <location>
        <begin position="73"/>
        <end position="156"/>
    </location>
</feature>
<sequence length="512" mass="59650">MLPTWFVRHKDIIRYLAARFKPVPVEELASEVNISERVLREDIHSINQSIGTGIFQIEHKDRCFELVFFPGMNLDHIFRRYFELSMEHSMLEHIFFNEGISVDELADYFHTSTSTTYRRIHAIDSILSLDFDLRFSTNPCCLEGEEERIRHFYAQYMSEKYKGVSWPFEDIDEGTLTEIVIFVMETFNEPLDFSVIRNIKLLMSVSIMRLNQNHSVAPFDYDKDKVSYLLGALKKDGEMYQKLDGILIRSLDEVVLSDIFYGYAQKNVHFTYSGLLSASFTSEAVNRSYLSFSHLVEQLSLEFSIPVHNREHIIMNLHNTVHFEKFEIYAESVFFKSVNPILEVAEAHMPHFYSAAKEGLMHVLSELSYDVKRDFVNHLLYTLIIHWKGLPQFYLRKQGQIKALLISNLDIYHARISKELLDIEFGSQLDIEVCNGAITSLDQLGEYDAQVVIANFPMDPIENKIVVSINTVPNRYDIKQLREAISAYSVFSRWKSREEYRLIEKNSVGSQL</sequence>
<proteinExistence type="predicted"/>
<dbReference type="PANTHER" id="PTHR30185:SF18">
    <property type="entry name" value="TRANSCRIPTIONAL REGULATOR MTLR"/>
    <property type="match status" value="1"/>
</dbReference>